<evidence type="ECO:0000313" key="1">
    <source>
        <dbReference type="EMBL" id="GAA4760125.1"/>
    </source>
</evidence>
<dbReference type="EMBL" id="BAABKN010000040">
    <property type="protein sequence ID" value="GAA4760125.1"/>
    <property type="molecule type" value="Genomic_DNA"/>
</dbReference>
<comment type="caution">
    <text evidence="1">The sequence shown here is derived from an EMBL/GenBank/DDBJ whole genome shotgun (WGS) entry which is preliminary data.</text>
</comment>
<dbReference type="InterPro" id="IPR007061">
    <property type="entry name" value="MST-like"/>
</dbReference>
<reference evidence="2" key="1">
    <citation type="journal article" date="2019" name="Int. J. Syst. Evol. Microbiol.">
        <title>The Global Catalogue of Microorganisms (GCM) 10K type strain sequencing project: providing services to taxonomists for standard genome sequencing and annotation.</title>
        <authorList>
            <consortium name="The Broad Institute Genomics Platform"/>
            <consortium name="The Broad Institute Genome Sequencing Center for Infectious Disease"/>
            <person name="Wu L."/>
            <person name="Ma J."/>
        </authorList>
    </citation>
    <scope>NUCLEOTIDE SEQUENCE [LARGE SCALE GENOMIC DNA]</scope>
    <source>
        <strain evidence="2">JCM 18532</strain>
    </source>
</reference>
<dbReference type="Gene3D" id="1.20.120.450">
    <property type="entry name" value="dinb family like domain"/>
    <property type="match status" value="1"/>
</dbReference>
<accession>A0ABP8ZLW4</accession>
<dbReference type="Proteomes" id="UP001499882">
    <property type="component" value="Unassembled WGS sequence"/>
</dbReference>
<gene>
    <name evidence="1" type="ORF">GCM10023350_52980</name>
</gene>
<dbReference type="Pfam" id="PF04978">
    <property type="entry name" value="MST"/>
    <property type="match status" value="1"/>
</dbReference>
<proteinExistence type="predicted"/>
<organism evidence="1 2">
    <name type="scientific">Nocardioides endophyticus</name>
    <dbReference type="NCBI Taxonomy" id="1353775"/>
    <lineage>
        <taxon>Bacteria</taxon>
        <taxon>Bacillati</taxon>
        <taxon>Actinomycetota</taxon>
        <taxon>Actinomycetes</taxon>
        <taxon>Propionibacteriales</taxon>
        <taxon>Nocardioidaceae</taxon>
        <taxon>Nocardioides</taxon>
    </lineage>
</organism>
<evidence type="ECO:0000313" key="2">
    <source>
        <dbReference type="Proteomes" id="UP001499882"/>
    </source>
</evidence>
<dbReference type="RefSeq" id="WP_345530162.1">
    <property type="nucleotide sequence ID" value="NZ_BAABKN010000040.1"/>
</dbReference>
<sequence length="176" mass="19259">MTSERDDILETLRKHRELFRYTVQGLTDEQAASTPTVSELCLGGLIKHVTAVEKNWADFIVEGPAAQPDVDWANIDWANPPAFVIEHANGFRMVDGDTLAGLLAAYDEVAEATDALLSNPDLDLDSRHPLPEAPWFEAGASWSARRAFAHIVAETAQHAGHADIIRETIDGQKSMG</sequence>
<dbReference type="InterPro" id="IPR034660">
    <property type="entry name" value="DinB/YfiT-like"/>
</dbReference>
<protein>
    <submittedName>
        <fullName evidence="1">DinB family protein</fullName>
    </submittedName>
</protein>
<keyword evidence="2" id="KW-1185">Reference proteome</keyword>
<dbReference type="SUPFAM" id="SSF109854">
    <property type="entry name" value="DinB/YfiT-like putative metalloenzymes"/>
    <property type="match status" value="1"/>
</dbReference>
<name>A0ABP8ZLW4_9ACTN</name>